<sequence>MDCPRNIVGSASQLFCRNKDSLEYKALVALSCLSHPQRVILAGFILNAADREVAAQYLLQETSGRGPATMYEFLADWIFLVTKVRPTIDAKLDRQQKQALLESHGGACCFSRAETSTVALDDYVSAFIVPPDVFDHLRANEGTRPFRMLAAFIGNAKAGELESVLKTSTTSSPGHLKQFLLLSKDAFELFASGALSMEAMPFGKKNSYTICVNCLAGSTPDWVSNNIVTFSERSGDLATAPNPLLFEVNRRFSEALSWIQVAEHMKSRPAQQCRSATHYLDFALSRPIVFAMRHVGRLMPVLLRSQIYQALMQVGHRLYGPTLSERMHRLPFGLYLRIAEAGWYPRHRAEFETLRLVEKYTTIPAPRPIDTLQYQGKSYLLMTRVPGRPIGTLLTGMTDEQLQKATQDLGGYLEQLRSIPNNSSTGAQICNSVGGGILDWRIGESQLHELTFATVTDFHQFLTADYSRHLQEKARPSHDKKHNIVFTHGDLNPRNILADETGAITGIVDWECSGWYPEYWEYTKAHFVVRSTIRWLADVIDQIFTGYREELKVENMLSDLGF</sequence>
<dbReference type="PANTHER" id="PTHR21310">
    <property type="entry name" value="AMINOGLYCOSIDE PHOSPHOTRANSFERASE-RELATED-RELATED"/>
    <property type="match status" value="1"/>
</dbReference>
<reference evidence="2" key="2">
    <citation type="journal article" date="2022" name="Microb. Genom.">
        <title>A chromosome-scale genome assembly of the tomato pathogen Cladosporium fulvum reveals a compartmentalized genome architecture and the presence of a dispensable chromosome.</title>
        <authorList>
            <person name="Zaccaron A.Z."/>
            <person name="Chen L.H."/>
            <person name="Samaras A."/>
            <person name="Stergiopoulos I."/>
        </authorList>
    </citation>
    <scope>NUCLEOTIDE SEQUENCE</scope>
    <source>
        <strain evidence="2">Race5_Kim</strain>
    </source>
</reference>
<evidence type="ECO:0000259" key="1">
    <source>
        <dbReference type="Pfam" id="PF01636"/>
    </source>
</evidence>
<name>A0A9Q8PH78_PASFU</name>
<evidence type="ECO:0000313" key="2">
    <source>
        <dbReference type="EMBL" id="UJO22408.1"/>
    </source>
</evidence>
<dbReference type="InterPro" id="IPR011009">
    <property type="entry name" value="Kinase-like_dom_sf"/>
</dbReference>
<reference evidence="2" key="1">
    <citation type="submission" date="2021-12" db="EMBL/GenBank/DDBJ databases">
        <authorList>
            <person name="Zaccaron A."/>
            <person name="Stergiopoulos I."/>
        </authorList>
    </citation>
    <scope>NUCLEOTIDE SEQUENCE</scope>
    <source>
        <strain evidence="2">Race5_Kim</strain>
    </source>
</reference>
<feature type="domain" description="Aminoglycoside phosphotransferase" evidence="1">
    <location>
        <begin position="334"/>
        <end position="547"/>
    </location>
</feature>
<dbReference type="SUPFAM" id="SSF56112">
    <property type="entry name" value="Protein kinase-like (PK-like)"/>
    <property type="match status" value="1"/>
</dbReference>
<dbReference type="KEGG" id="ffu:CLAFUR5_09626"/>
<accession>A0A9Q8PH78</accession>
<dbReference type="Proteomes" id="UP000756132">
    <property type="component" value="Chromosome 9"/>
</dbReference>
<dbReference type="InterPro" id="IPR051678">
    <property type="entry name" value="AGP_Transferase"/>
</dbReference>
<evidence type="ECO:0000313" key="3">
    <source>
        <dbReference type="Proteomes" id="UP000756132"/>
    </source>
</evidence>
<dbReference type="EMBL" id="CP090171">
    <property type="protein sequence ID" value="UJO22408.1"/>
    <property type="molecule type" value="Genomic_DNA"/>
</dbReference>
<protein>
    <recommendedName>
        <fullName evidence="1">Aminoglycoside phosphotransferase domain-containing protein</fullName>
    </recommendedName>
</protein>
<dbReference type="AlphaFoldDB" id="A0A9Q8PH78"/>
<dbReference type="Pfam" id="PF01636">
    <property type="entry name" value="APH"/>
    <property type="match status" value="1"/>
</dbReference>
<dbReference type="OrthoDB" id="8300194at2759"/>
<dbReference type="InterPro" id="IPR002575">
    <property type="entry name" value="Aminoglycoside_PTrfase"/>
</dbReference>
<dbReference type="PANTHER" id="PTHR21310:SF15">
    <property type="entry name" value="AMINOGLYCOSIDE PHOSPHOTRANSFERASE DOMAIN-CONTAINING PROTEIN"/>
    <property type="match status" value="1"/>
</dbReference>
<organism evidence="2 3">
    <name type="scientific">Passalora fulva</name>
    <name type="common">Tomato leaf mold</name>
    <name type="synonym">Cladosporium fulvum</name>
    <dbReference type="NCBI Taxonomy" id="5499"/>
    <lineage>
        <taxon>Eukaryota</taxon>
        <taxon>Fungi</taxon>
        <taxon>Dikarya</taxon>
        <taxon>Ascomycota</taxon>
        <taxon>Pezizomycotina</taxon>
        <taxon>Dothideomycetes</taxon>
        <taxon>Dothideomycetidae</taxon>
        <taxon>Mycosphaerellales</taxon>
        <taxon>Mycosphaerellaceae</taxon>
        <taxon>Fulvia</taxon>
    </lineage>
</organism>
<keyword evidence="3" id="KW-1185">Reference proteome</keyword>
<proteinExistence type="predicted"/>
<dbReference type="CDD" id="cd05120">
    <property type="entry name" value="APH_ChoK_like"/>
    <property type="match status" value="1"/>
</dbReference>
<dbReference type="RefSeq" id="XP_047766774.1">
    <property type="nucleotide sequence ID" value="XM_047908774.1"/>
</dbReference>
<dbReference type="Gene3D" id="3.90.1200.10">
    <property type="match status" value="1"/>
</dbReference>
<dbReference type="GeneID" id="71989504"/>
<gene>
    <name evidence="2" type="ORF">CLAFUR5_09626</name>
</gene>